<accession>A0A5S6R0F8</accession>
<organism evidence="2 3">
    <name type="scientific">Trichuris muris</name>
    <name type="common">Mouse whipworm</name>
    <dbReference type="NCBI Taxonomy" id="70415"/>
    <lineage>
        <taxon>Eukaryota</taxon>
        <taxon>Metazoa</taxon>
        <taxon>Ecdysozoa</taxon>
        <taxon>Nematoda</taxon>
        <taxon>Enoplea</taxon>
        <taxon>Dorylaimia</taxon>
        <taxon>Trichinellida</taxon>
        <taxon>Trichuridae</taxon>
        <taxon>Trichuris</taxon>
    </lineage>
</organism>
<dbReference type="Proteomes" id="UP000046395">
    <property type="component" value="Unassembled WGS sequence"/>
</dbReference>
<evidence type="ECO:0000256" key="1">
    <source>
        <dbReference type="SAM" id="MobiDB-lite"/>
    </source>
</evidence>
<evidence type="ECO:0000313" key="3">
    <source>
        <dbReference type="WBParaSite" id="TMUE_3000012647.1"/>
    </source>
</evidence>
<proteinExistence type="predicted"/>
<dbReference type="WBParaSite" id="TMUE_3000012647.1">
    <property type="protein sequence ID" value="TMUE_3000012647.1"/>
    <property type="gene ID" value="WBGene00302860"/>
</dbReference>
<name>A0A5S6R0F8_TRIMR</name>
<dbReference type="AlphaFoldDB" id="A0A5S6R0F8"/>
<feature type="region of interest" description="Disordered" evidence="1">
    <location>
        <begin position="38"/>
        <end position="85"/>
    </location>
</feature>
<keyword evidence="2" id="KW-1185">Reference proteome</keyword>
<sequence length="184" mass="19730">MDPLVEEIELLEGTPLYAHVRYPDGRESSVSLRHLAPVGSPEVEEMEALSVAPGEDSAHEPGKEPIGSGSPSSKFTTSSQPTERIDPLNHEAVRMSVGEPPPRWHFNVAQVHAYASTARAARISDCSLQGRGECPMGPGMLGAPQAYCSMTPCKKMQVFSTASCDVTSALFAFTKPICCSLSMH</sequence>
<reference evidence="3" key="1">
    <citation type="submission" date="2019-12" db="UniProtKB">
        <authorList>
            <consortium name="WormBaseParasite"/>
        </authorList>
    </citation>
    <scope>IDENTIFICATION</scope>
</reference>
<evidence type="ECO:0000313" key="2">
    <source>
        <dbReference type="Proteomes" id="UP000046395"/>
    </source>
</evidence>
<protein>
    <submittedName>
        <fullName evidence="3">Uncharacterized protein</fullName>
    </submittedName>
</protein>
<feature type="compositionally biased region" description="Low complexity" evidence="1">
    <location>
        <begin position="67"/>
        <end position="82"/>
    </location>
</feature>